<organism evidence="2 3">
    <name type="scientific">Roseibium hamelinense</name>
    <dbReference type="NCBI Taxonomy" id="150831"/>
    <lineage>
        <taxon>Bacteria</taxon>
        <taxon>Pseudomonadati</taxon>
        <taxon>Pseudomonadota</taxon>
        <taxon>Alphaproteobacteria</taxon>
        <taxon>Hyphomicrobiales</taxon>
        <taxon>Stappiaceae</taxon>
        <taxon>Roseibium</taxon>
    </lineage>
</organism>
<dbReference type="OrthoDB" id="544052at2"/>
<name>A0A562TAM0_9HYPH</name>
<dbReference type="RefSeq" id="WP_145341241.1">
    <property type="nucleotide sequence ID" value="NZ_SMLY01000086.1"/>
</dbReference>
<comment type="caution">
    <text evidence="2">The sequence shown here is derived from an EMBL/GenBank/DDBJ whole genome shotgun (WGS) entry which is preliminary data.</text>
</comment>
<dbReference type="EMBL" id="VLLF01000002">
    <property type="protein sequence ID" value="TWI90214.1"/>
    <property type="molecule type" value="Genomic_DNA"/>
</dbReference>
<keyword evidence="3" id="KW-1185">Reference proteome</keyword>
<protein>
    <submittedName>
        <fullName evidence="2">Uncharacterized protein</fullName>
    </submittedName>
</protein>
<evidence type="ECO:0000313" key="2">
    <source>
        <dbReference type="EMBL" id="TWI90214.1"/>
    </source>
</evidence>
<dbReference type="Proteomes" id="UP000320593">
    <property type="component" value="Unassembled WGS sequence"/>
</dbReference>
<evidence type="ECO:0000256" key="1">
    <source>
        <dbReference type="SAM" id="SignalP"/>
    </source>
</evidence>
<keyword evidence="1" id="KW-0732">Signal</keyword>
<accession>A0A562TAM0</accession>
<dbReference type="AlphaFoldDB" id="A0A562TAM0"/>
<sequence length="198" mass="20991">MRFGNNKLPFNRASIHAATLVFTTTAATFLAPAAANANCDQFGSSAVRGSGSITLDASSFSPSSVICLESRTDVLVSSGTIPADGSYDAYTGFFFDLKRAGSYNAFIFLGTSIAGSAAPNTPFLRFRPRPTTDDLGATNINFIDVSIGANRSIDLTEQSGDTQFQNVYVASRAANNAITYESFSVLNPSLFSVGRYNI</sequence>
<evidence type="ECO:0000313" key="3">
    <source>
        <dbReference type="Proteomes" id="UP000320593"/>
    </source>
</evidence>
<proteinExistence type="predicted"/>
<reference evidence="2 3" key="1">
    <citation type="submission" date="2019-07" db="EMBL/GenBank/DDBJ databases">
        <title>Genomic Encyclopedia of Archaeal and Bacterial Type Strains, Phase II (KMG-II): from individual species to whole genera.</title>
        <authorList>
            <person name="Goeker M."/>
        </authorList>
    </citation>
    <scope>NUCLEOTIDE SEQUENCE [LARGE SCALE GENOMIC DNA]</scope>
    <source>
        <strain evidence="2 3">ATCC BAA-252</strain>
    </source>
</reference>
<gene>
    <name evidence="2" type="ORF">JM93_01192</name>
</gene>
<feature type="chain" id="PRO_5021704772" evidence="1">
    <location>
        <begin position="38"/>
        <end position="198"/>
    </location>
</feature>
<feature type="signal peptide" evidence="1">
    <location>
        <begin position="1"/>
        <end position="37"/>
    </location>
</feature>